<evidence type="ECO:0000256" key="2">
    <source>
        <dbReference type="SAM" id="MobiDB-lite"/>
    </source>
</evidence>
<dbReference type="Proteomes" id="UP000076004">
    <property type="component" value="Chromosome 12"/>
</dbReference>
<gene>
    <name evidence="3" type="ORF">PGSY75_1245500</name>
</gene>
<feature type="coiled-coil region" evidence="1">
    <location>
        <begin position="255"/>
        <end position="282"/>
    </location>
</feature>
<dbReference type="GeneID" id="29777603"/>
<name>A0A151LH58_9APIC</name>
<dbReference type="VEuPathDB" id="PlasmoDB:PGSY75_1245500"/>
<reference evidence="3 4" key="1">
    <citation type="journal article" date="2016" name="Nat. Commun.">
        <title>Genomes of cryptic chimpanzee Plasmodium species reveal key evolutionary events leading to human malaria.</title>
        <authorList>
            <person name="Sundararaman S.A."/>
            <person name="Plenderleith L.J."/>
            <person name="Liu W."/>
            <person name="Loy D.E."/>
            <person name="Learn G.H."/>
            <person name="Li Y."/>
            <person name="Shaw K.S."/>
            <person name="Ayouba A."/>
            <person name="Peeters M."/>
            <person name="Speede S."/>
            <person name="Shaw G.M."/>
            <person name="Bushman F.D."/>
            <person name="Brisson D."/>
            <person name="Rayner J.C."/>
            <person name="Sharp P.M."/>
            <person name="Hahn B.H."/>
        </authorList>
    </citation>
    <scope>NUCLEOTIDE SEQUENCE [LARGE SCALE GENOMIC DNA]</scope>
    <source>
        <strain evidence="3 4">SY75</strain>
    </source>
</reference>
<accession>A0A151LH58</accession>
<evidence type="ECO:0000313" key="3">
    <source>
        <dbReference type="EMBL" id="KYN98236.1"/>
    </source>
</evidence>
<organism evidence="3 4">
    <name type="scientific">Plasmodium gaboni</name>
    <dbReference type="NCBI Taxonomy" id="647221"/>
    <lineage>
        <taxon>Eukaryota</taxon>
        <taxon>Sar</taxon>
        <taxon>Alveolata</taxon>
        <taxon>Apicomplexa</taxon>
        <taxon>Aconoidasida</taxon>
        <taxon>Haemosporida</taxon>
        <taxon>Plasmodiidae</taxon>
        <taxon>Plasmodium</taxon>
        <taxon>Plasmodium (Laverania)</taxon>
    </lineage>
</organism>
<feature type="coiled-coil region" evidence="1">
    <location>
        <begin position="101"/>
        <end position="195"/>
    </location>
</feature>
<dbReference type="KEGG" id="pgab:PGSY75_1245500"/>
<dbReference type="VEuPathDB" id="PlasmoDB:PGABG01_1243900"/>
<evidence type="ECO:0000313" key="4">
    <source>
        <dbReference type="Proteomes" id="UP000076004"/>
    </source>
</evidence>
<comment type="caution">
    <text evidence="3">The sequence shown here is derived from an EMBL/GenBank/DDBJ whole genome shotgun (WGS) entry which is preliminary data.</text>
</comment>
<dbReference type="RefSeq" id="XP_018640875.1">
    <property type="nucleotide sequence ID" value="XM_018787010.1"/>
</dbReference>
<proteinExistence type="predicted"/>
<evidence type="ECO:0000256" key="1">
    <source>
        <dbReference type="SAM" id="Coils"/>
    </source>
</evidence>
<dbReference type="AlphaFoldDB" id="A0A151LH58"/>
<feature type="region of interest" description="Disordered" evidence="2">
    <location>
        <begin position="1"/>
        <end position="33"/>
    </location>
</feature>
<protein>
    <submittedName>
        <fullName evidence="3">Uncharacterized protein</fullName>
    </submittedName>
</protein>
<keyword evidence="1" id="KW-0175">Coiled coil</keyword>
<dbReference type="EMBL" id="LVLB01000013">
    <property type="protein sequence ID" value="KYN98236.1"/>
    <property type="molecule type" value="Genomic_DNA"/>
</dbReference>
<feature type="compositionally biased region" description="Basic and acidic residues" evidence="2">
    <location>
        <begin position="1"/>
        <end position="10"/>
    </location>
</feature>
<sequence>MKDIKSKNPELHNTNKNNKKQKDKKRIEENKDSNNELSKYKQSFYIIKKTINIIKNHYYNKINNIDTLRIREKKKLCYLKRKNVILEDKCTFYCEHVEEIKKLYKEQINMKNEKIKSLQDELDKNRKSEVNIPTNTENILKLREDQIERLSLQIDSLNELYHKQVDNNKKLISELEELNKSVLYLNNKIQEERNSREQMKKKLRFYKRYNRNKKNFKPNFDVLNINKDDIKEMKDEEKEKEDICISILCLLKTELELIDDENKKKKREKDDEEKEKLKVKSNNFFKKIFSSNYKHKKSGLLENISKKQFFSFYEKAFTENDKIKFEKKQFFFFPANIKKNKMTKKYEHIHKELKHNIQMKEIEKKDNNNYQNKNNKWNYLTMNNIYFYNNFNDNFDEEPDNKFFDHNNKCHDDNNNNYEQRNSIDDYVFFKKYNNINSDHIVFTNMIENKTKLKQDESNHIKDDEKNK</sequence>